<organism evidence="1">
    <name type="scientific">Tanacetum cinerariifolium</name>
    <name type="common">Dalmatian daisy</name>
    <name type="synonym">Chrysanthemum cinerariifolium</name>
    <dbReference type="NCBI Taxonomy" id="118510"/>
    <lineage>
        <taxon>Eukaryota</taxon>
        <taxon>Viridiplantae</taxon>
        <taxon>Streptophyta</taxon>
        <taxon>Embryophyta</taxon>
        <taxon>Tracheophyta</taxon>
        <taxon>Spermatophyta</taxon>
        <taxon>Magnoliopsida</taxon>
        <taxon>eudicotyledons</taxon>
        <taxon>Gunneridae</taxon>
        <taxon>Pentapetalae</taxon>
        <taxon>asterids</taxon>
        <taxon>campanulids</taxon>
        <taxon>Asterales</taxon>
        <taxon>Asteraceae</taxon>
        <taxon>Asteroideae</taxon>
        <taxon>Anthemideae</taxon>
        <taxon>Anthemidinae</taxon>
        <taxon>Tanacetum</taxon>
    </lineage>
</organism>
<reference evidence="1" key="1">
    <citation type="journal article" date="2019" name="Sci. Rep.">
        <title>Draft genome of Tanacetum cinerariifolium, the natural source of mosquito coil.</title>
        <authorList>
            <person name="Yamashiro T."/>
            <person name="Shiraishi A."/>
            <person name="Satake H."/>
            <person name="Nakayama K."/>
        </authorList>
    </citation>
    <scope>NUCLEOTIDE SEQUENCE</scope>
</reference>
<dbReference type="EMBL" id="BKCJ010001051">
    <property type="protein sequence ID" value="GEU38439.1"/>
    <property type="molecule type" value="Genomic_DNA"/>
</dbReference>
<protein>
    <submittedName>
        <fullName evidence="1">Uncharacterized protein</fullName>
    </submittedName>
</protein>
<evidence type="ECO:0000313" key="1">
    <source>
        <dbReference type="EMBL" id="GEU38439.1"/>
    </source>
</evidence>
<proteinExistence type="predicted"/>
<accession>A0A6L2JP89</accession>
<name>A0A6L2JP89_TANCI</name>
<comment type="caution">
    <text evidence="1">The sequence shown here is derived from an EMBL/GenBank/DDBJ whole genome shotgun (WGS) entry which is preliminary data.</text>
</comment>
<dbReference type="AlphaFoldDB" id="A0A6L2JP89"/>
<sequence>MSAGIRGTCTWGVGVKGMVLFQWVRVYGELCGRDRIDMIGPSTFDFGIFLGNDFDLWARKVPELGFLIN</sequence>
<gene>
    <name evidence="1" type="ORF">Tci_010417</name>
</gene>